<dbReference type="EMBL" id="SNRW01038889">
    <property type="protein sequence ID" value="KAA6353029.1"/>
    <property type="molecule type" value="Genomic_DNA"/>
</dbReference>
<proteinExistence type="predicted"/>
<comment type="caution">
    <text evidence="1">The sequence shown here is derived from an EMBL/GenBank/DDBJ whole genome shotgun (WGS) entry which is preliminary data.</text>
</comment>
<accession>A0A5J4T3K9</accession>
<protein>
    <submittedName>
        <fullName evidence="1">Uncharacterized protein</fullName>
    </submittedName>
</protein>
<organism evidence="1 2">
    <name type="scientific">Streblomastix strix</name>
    <dbReference type="NCBI Taxonomy" id="222440"/>
    <lineage>
        <taxon>Eukaryota</taxon>
        <taxon>Metamonada</taxon>
        <taxon>Preaxostyla</taxon>
        <taxon>Oxymonadida</taxon>
        <taxon>Streblomastigidae</taxon>
        <taxon>Streblomastix</taxon>
    </lineage>
</organism>
<gene>
    <name evidence="1" type="ORF">EZS28_051444</name>
</gene>
<feature type="non-terminal residue" evidence="1">
    <location>
        <position position="152"/>
    </location>
</feature>
<dbReference type="AlphaFoldDB" id="A0A5J4T3K9"/>
<sequence length="152" mass="17853">MKKQNQKENLKEIMNQNKAILISTYALQVINMKVQMIMKGIKVVEEENENIMIIIIVLELKLEMMKQLEEMEVKVMEIGSKVMEMNDKEIMMKEVGLNVVILVSCSIIMIEQEKEVLVILEEKKNILEVNDVVGQINMYEQMENEMEMKKKE</sequence>
<dbReference type="Proteomes" id="UP000324800">
    <property type="component" value="Unassembled WGS sequence"/>
</dbReference>
<evidence type="ECO:0000313" key="1">
    <source>
        <dbReference type="EMBL" id="KAA6353029.1"/>
    </source>
</evidence>
<name>A0A5J4T3K9_9EUKA</name>
<evidence type="ECO:0000313" key="2">
    <source>
        <dbReference type="Proteomes" id="UP000324800"/>
    </source>
</evidence>
<reference evidence="1 2" key="1">
    <citation type="submission" date="2019-03" db="EMBL/GenBank/DDBJ databases">
        <title>Single cell metagenomics reveals metabolic interactions within the superorganism composed of flagellate Streblomastix strix and complex community of Bacteroidetes bacteria on its surface.</title>
        <authorList>
            <person name="Treitli S.C."/>
            <person name="Kolisko M."/>
            <person name="Husnik F."/>
            <person name="Keeling P."/>
            <person name="Hampl V."/>
        </authorList>
    </citation>
    <scope>NUCLEOTIDE SEQUENCE [LARGE SCALE GENOMIC DNA]</scope>
    <source>
        <strain evidence="1">ST1C</strain>
    </source>
</reference>